<keyword evidence="5" id="KW-1185">Reference proteome</keyword>
<feature type="region of interest" description="Disordered" evidence="1">
    <location>
        <begin position="363"/>
        <end position="402"/>
    </location>
</feature>
<evidence type="ECO:0000256" key="2">
    <source>
        <dbReference type="SAM" id="Phobius"/>
    </source>
</evidence>
<feature type="transmembrane region" description="Helical" evidence="2">
    <location>
        <begin position="101"/>
        <end position="119"/>
    </location>
</feature>
<dbReference type="RefSeq" id="WP_126627280.1">
    <property type="nucleotide sequence ID" value="NZ_BIFT01000001.1"/>
</dbReference>
<dbReference type="OrthoDB" id="145044at2"/>
<proteinExistence type="predicted"/>
<accession>A0A402B6B3</accession>
<comment type="caution">
    <text evidence="4">The sequence shown here is derived from an EMBL/GenBank/DDBJ whole genome shotgun (WGS) entry which is preliminary data.</text>
</comment>
<protein>
    <recommendedName>
        <fullName evidence="3">Protein-glutamine gamma-glutamyltransferase-like C-terminal domain-containing protein</fullName>
    </recommendedName>
</protein>
<keyword evidence="2" id="KW-0472">Membrane</keyword>
<evidence type="ECO:0000313" key="4">
    <source>
        <dbReference type="EMBL" id="GCE26870.1"/>
    </source>
</evidence>
<name>A0A402B6B3_9CHLR</name>
<feature type="transmembrane region" description="Helical" evidence="2">
    <location>
        <begin position="125"/>
        <end position="142"/>
    </location>
</feature>
<feature type="transmembrane region" description="Helical" evidence="2">
    <location>
        <begin position="334"/>
        <end position="355"/>
    </location>
</feature>
<organism evidence="4 5">
    <name type="scientific">Dictyobacter alpinus</name>
    <dbReference type="NCBI Taxonomy" id="2014873"/>
    <lineage>
        <taxon>Bacteria</taxon>
        <taxon>Bacillati</taxon>
        <taxon>Chloroflexota</taxon>
        <taxon>Ktedonobacteria</taxon>
        <taxon>Ktedonobacterales</taxon>
        <taxon>Dictyobacteraceae</taxon>
        <taxon>Dictyobacter</taxon>
    </lineage>
</organism>
<feature type="transmembrane region" description="Helical" evidence="2">
    <location>
        <begin position="62"/>
        <end position="81"/>
    </location>
</feature>
<evidence type="ECO:0000259" key="3">
    <source>
        <dbReference type="Pfam" id="PF13559"/>
    </source>
</evidence>
<feature type="transmembrane region" description="Helical" evidence="2">
    <location>
        <begin position="193"/>
        <end position="209"/>
    </location>
</feature>
<feature type="domain" description="Protein-glutamine gamma-glutamyltransferase-like C-terminal" evidence="3">
    <location>
        <begin position="411"/>
        <end position="488"/>
    </location>
</feature>
<keyword evidence="2" id="KW-0812">Transmembrane</keyword>
<feature type="compositionally biased region" description="Basic and acidic residues" evidence="1">
    <location>
        <begin position="382"/>
        <end position="396"/>
    </location>
</feature>
<evidence type="ECO:0000256" key="1">
    <source>
        <dbReference type="SAM" id="MobiDB-lite"/>
    </source>
</evidence>
<feature type="transmembrane region" description="Helical" evidence="2">
    <location>
        <begin position="262"/>
        <end position="292"/>
    </location>
</feature>
<dbReference type="Proteomes" id="UP000287171">
    <property type="component" value="Unassembled WGS sequence"/>
</dbReference>
<feature type="transmembrane region" description="Helical" evidence="2">
    <location>
        <begin position="154"/>
        <end position="173"/>
    </location>
</feature>
<dbReference type="AlphaFoldDB" id="A0A402B6B3"/>
<dbReference type="EMBL" id="BIFT01000001">
    <property type="protein sequence ID" value="GCE26870.1"/>
    <property type="molecule type" value="Genomic_DNA"/>
</dbReference>
<sequence length="523" mass="59390">MGLFKPSATDRTEPSVPARVASNWIELLAVPIASALMEAQPIYLVLQLLFRRITLAYNYLDVGSITLLLLGLHWWAIWNFYRRERQGVALDYTVGMHVTRLDILAIVSALLILGLTHWYALDDPLTIAAIIVLVGWGWKRGVDRARSGFSEDQLILAFKIGLGALLVVMGFSILGDAASDYSINNDLLRDLPLFFLSGFIALSFTRIGAVRKEQARQTHNATREGTNRWITTLTVTWVALIVLSIALEILPEDVLIMLISPLWWLIGLLAQVLFFVINVIVYVFSLAINWLLSLLPHFNGNLPPTPRTPTHPSNLTTTLQKLAQQQHGSATTMLILRLLVMVGAIALLIAMVYFVRRRQKNSEENTLPEEEELREGLNAQQIRKERRQEHRQRQQDMLDADGLAPDSVRYRYRSLLQAMAEKGGEFARQQQETPLEYQKRLLLLATPKLPAGEGEQPTDPAILAELTQAYARERYGGKKLEDERQNYLRQWVPQLLARLTTYLTTVPQPTKKRPYQPSRWGED</sequence>
<evidence type="ECO:0000313" key="5">
    <source>
        <dbReference type="Proteomes" id="UP000287171"/>
    </source>
</evidence>
<gene>
    <name evidence="4" type="ORF">KDA_23540</name>
</gene>
<dbReference type="Pfam" id="PF13559">
    <property type="entry name" value="DUF4129"/>
    <property type="match status" value="1"/>
</dbReference>
<dbReference type="InterPro" id="IPR025403">
    <property type="entry name" value="TgpA-like_C"/>
</dbReference>
<keyword evidence="2" id="KW-1133">Transmembrane helix</keyword>
<feature type="transmembrane region" description="Helical" evidence="2">
    <location>
        <begin position="229"/>
        <end position="250"/>
    </location>
</feature>
<reference evidence="5" key="1">
    <citation type="submission" date="2018-12" db="EMBL/GenBank/DDBJ databases">
        <title>Tengunoibacter tsumagoiensis gen. nov., sp. nov., Dictyobacter kobayashii sp. nov., D. alpinus sp. nov., and D. joshuensis sp. nov. and description of Dictyobacteraceae fam. nov. within the order Ktedonobacterales isolated from Tengu-no-mugimeshi.</title>
        <authorList>
            <person name="Wang C.M."/>
            <person name="Zheng Y."/>
            <person name="Sakai Y."/>
            <person name="Toyoda A."/>
            <person name="Minakuchi Y."/>
            <person name="Abe K."/>
            <person name="Yokota A."/>
            <person name="Yabe S."/>
        </authorList>
    </citation>
    <scope>NUCLEOTIDE SEQUENCE [LARGE SCALE GENOMIC DNA]</scope>
    <source>
        <strain evidence="5">Uno16</strain>
    </source>
</reference>